<evidence type="ECO:0000313" key="3">
    <source>
        <dbReference type="Proteomes" id="UP000638313"/>
    </source>
</evidence>
<dbReference type="Pfam" id="PF19979">
    <property type="entry name" value="DUF6415"/>
    <property type="match status" value="1"/>
</dbReference>
<dbReference type="InterPro" id="IPR046300">
    <property type="entry name" value="DUF6415"/>
</dbReference>
<name>A0A919AVV1_9ACTN</name>
<accession>A0A919AVV1</accession>
<dbReference type="AlphaFoldDB" id="A0A919AVV1"/>
<evidence type="ECO:0000256" key="1">
    <source>
        <dbReference type="SAM" id="MobiDB-lite"/>
    </source>
</evidence>
<reference evidence="2" key="1">
    <citation type="journal article" date="2014" name="Int. J. Syst. Evol. Microbiol.">
        <title>Complete genome sequence of Corynebacterium casei LMG S-19264T (=DSM 44701T), isolated from a smear-ripened cheese.</title>
        <authorList>
            <consortium name="US DOE Joint Genome Institute (JGI-PGF)"/>
            <person name="Walter F."/>
            <person name="Albersmeier A."/>
            <person name="Kalinowski J."/>
            <person name="Ruckert C."/>
        </authorList>
    </citation>
    <scope>NUCLEOTIDE SEQUENCE</scope>
    <source>
        <strain evidence="2">JCM 4059</strain>
    </source>
</reference>
<dbReference type="EMBL" id="BNBD01000001">
    <property type="protein sequence ID" value="GHF27722.1"/>
    <property type="molecule type" value="Genomic_DNA"/>
</dbReference>
<gene>
    <name evidence="2" type="ORF">GCM10010218_05920</name>
</gene>
<keyword evidence="3" id="KW-1185">Reference proteome</keyword>
<comment type="caution">
    <text evidence="2">The sequence shown here is derived from an EMBL/GenBank/DDBJ whole genome shotgun (WGS) entry which is preliminary data.</text>
</comment>
<dbReference type="Proteomes" id="UP000638313">
    <property type="component" value="Unassembled WGS sequence"/>
</dbReference>
<reference evidence="2" key="2">
    <citation type="submission" date="2020-09" db="EMBL/GenBank/DDBJ databases">
        <authorList>
            <person name="Sun Q."/>
            <person name="Ohkuma M."/>
        </authorList>
    </citation>
    <scope>NUCLEOTIDE SEQUENCE</scope>
    <source>
        <strain evidence="2">JCM 4059</strain>
    </source>
</reference>
<protein>
    <submittedName>
        <fullName evidence="2">Uncharacterized protein</fullName>
    </submittedName>
</protein>
<feature type="region of interest" description="Disordered" evidence="1">
    <location>
        <begin position="1"/>
        <end position="22"/>
    </location>
</feature>
<proteinExistence type="predicted"/>
<sequence length="139" mass="15549">MRTLKTAAGRRPHATRRGAPQSRQIDYPIDVDNIMSTVRVTLGRLPLAATVDHLLLRLRGHIQLLLPEIETKDWARYGQDDQIRFMAASVRDRLNNEPKTGPAVVRCVYAQELAHICRDLLALALAEPGFEQPYPAAAS</sequence>
<evidence type="ECO:0000313" key="2">
    <source>
        <dbReference type="EMBL" id="GHF27722.1"/>
    </source>
</evidence>
<organism evidence="2 3">
    <name type="scientific">Streptomyces mashuensis</name>
    <dbReference type="NCBI Taxonomy" id="33904"/>
    <lineage>
        <taxon>Bacteria</taxon>
        <taxon>Bacillati</taxon>
        <taxon>Actinomycetota</taxon>
        <taxon>Actinomycetes</taxon>
        <taxon>Kitasatosporales</taxon>
        <taxon>Streptomycetaceae</taxon>
        <taxon>Streptomyces</taxon>
    </lineage>
</organism>